<dbReference type="OrthoDB" id="1551443at2"/>
<sequence length="241" mass="27392">MTPTEIMHDLMQHDVHLRATLMAARKQRKAMGPLFVDLVTRLGHQSMREMDPLELNALLPSLFLLGEWREPFAYRPFVRLLSRPSPIVEHLLGDHATESGSYRILASVFDGDLAPLCDAACNPRADEFVRGAFMNALVLVSLAHPEQRKQIENFFRKFRKLCPDAPDDVMISWMTSIAELGLEDMLESIRVDMQNEKLPAYYTDFASFEALLRETIDGNGVPVGGRYRKFLISDAIDDLLQ</sequence>
<evidence type="ECO:0000313" key="1">
    <source>
        <dbReference type="EMBL" id="SNS05329.1"/>
    </source>
</evidence>
<evidence type="ECO:0000313" key="2">
    <source>
        <dbReference type="Proteomes" id="UP000198440"/>
    </source>
</evidence>
<proteinExistence type="predicted"/>
<protein>
    <submittedName>
        <fullName evidence="1">Uncharacterized protein</fullName>
    </submittedName>
</protein>
<reference evidence="1 2" key="1">
    <citation type="submission" date="2017-06" db="EMBL/GenBank/DDBJ databases">
        <authorList>
            <person name="Kim H.J."/>
            <person name="Triplett B.A."/>
        </authorList>
    </citation>
    <scope>NUCLEOTIDE SEQUENCE [LARGE SCALE GENOMIC DNA]</scope>
    <source>
        <strain evidence="1 2">DSM 11445</strain>
    </source>
</reference>
<name>A0A239BCB6_9RHOB</name>
<organism evidence="1 2">
    <name type="scientific">Antarctobacter heliothermus</name>
    <dbReference type="NCBI Taxonomy" id="74033"/>
    <lineage>
        <taxon>Bacteria</taxon>
        <taxon>Pseudomonadati</taxon>
        <taxon>Pseudomonadota</taxon>
        <taxon>Alphaproteobacteria</taxon>
        <taxon>Rhodobacterales</taxon>
        <taxon>Roseobacteraceae</taxon>
        <taxon>Antarctobacter</taxon>
    </lineage>
</organism>
<dbReference type="InterPro" id="IPR010602">
    <property type="entry name" value="DUF1186"/>
</dbReference>
<gene>
    <name evidence="1" type="ORF">SAMN04488078_100311</name>
</gene>
<dbReference type="Pfam" id="PF06685">
    <property type="entry name" value="DUF1186"/>
    <property type="match status" value="1"/>
</dbReference>
<dbReference type="AlphaFoldDB" id="A0A239BCB6"/>
<dbReference type="Proteomes" id="UP000198440">
    <property type="component" value="Unassembled WGS sequence"/>
</dbReference>
<dbReference type="EMBL" id="FZON01000003">
    <property type="protein sequence ID" value="SNS05329.1"/>
    <property type="molecule type" value="Genomic_DNA"/>
</dbReference>
<dbReference type="RefSeq" id="WP_089276203.1">
    <property type="nucleotide sequence ID" value="NZ_FZON01000003.1"/>
</dbReference>
<accession>A0A239BCB6</accession>